<gene>
    <name evidence="1" type="ORF">A3E29_01790</name>
</gene>
<dbReference type="EMBL" id="MFEY01000002">
    <property type="protein sequence ID" value="OGE90885.1"/>
    <property type="molecule type" value="Genomic_DNA"/>
</dbReference>
<comment type="caution">
    <text evidence="1">The sequence shown here is derived from an EMBL/GenBank/DDBJ whole genome shotgun (WGS) entry which is preliminary data.</text>
</comment>
<evidence type="ECO:0000313" key="1">
    <source>
        <dbReference type="EMBL" id="OGE90885.1"/>
    </source>
</evidence>
<reference evidence="1 2" key="1">
    <citation type="journal article" date="2016" name="Nat. Commun.">
        <title>Thousands of microbial genomes shed light on interconnected biogeochemical processes in an aquifer system.</title>
        <authorList>
            <person name="Anantharaman K."/>
            <person name="Brown C.T."/>
            <person name="Hug L.A."/>
            <person name="Sharon I."/>
            <person name="Castelle C.J."/>
            <person name="Probst A.J."/>
            <person name="Thomas B.C."/>
            <person name="Singh A."/>
            <person name="Wilkins M.J."/>
            <person name="Karaoz U."/>
            <person name="Brodie E.L."/>
            <person name="Williams K.H."/>
            <person name="Hubbard S.S."/>
            <person name="Banfield J.F."/>
        </authorList>
    </citation>
    <scope>NUCLEOTIDE SEQUENCE [LARGE SCALE GENOMIC DNA]</scope>
</reference>
<organism evidence="1 2">
    <name type="scientific">Candidatus Doudnabacteria bacterium RIFCSPHIGHO2_12_FULL_48_16</name>
    <dbReference type="NCBI Taxonomy" id="1817838"/>
    <lineage>
        <taxon>Bacteria</taxon>
        <taxon>Candidatus Doudnaibacteriota</taxon>
    </lineage>
</organism>
<protein>
    <submittedName>
        <fullName evidence="1">Uncharacterized protein</fullName>
    </submittedName>
</protein>
<dbReference type="Proteomes" id="UP000177682">
    <property type="component" value="Unassembled WGS sequence"/>
</dbReference>
<proteinExistence type="predicted"/>
<accession>A0A1F5PLP8</accession>
<sequence>MLRNPEFGRGTEPTDDLEMAEGAEVEEIITNVQQEILASADLTPANSNTLNEIFDLARATYDKDVKAWDQLFENLTSEVSNASDDDDTEDILRGYKRKAGALV</sequence>
<dbReference type="AlphaFoldDB" id="A0A1F5PLP8"/>
<evidence type="ECO:0000313" key="2">
    <source>
        <dbReference type="Proteomes" id="UP000177682"/>
    </source>
</evidence>
<name>A0A1F5PLP8_9BACT</name>